<keyword evidence="4" id="KW-1185">Reference proteome</keyword>
<proteinExistence type="predicted"/>
<reference evidence="3" key="1">
    <citation type="journal article" date="2022" name="Int. J. Mol. Sci.">
        <title>Draft Genome of Tanacetum Coccineum: Genomic Comparison of Closely Related Tanacetum-Family Plants.</title>
        <authorList>
            <person name="Yamashiro T."/>
            <person name="Shiraishi A."/>
            <person name="Nakayama K."/>
            <person name="Satake H."/>
        </authorList>
    </citation>
    <scope>NUCLEOTIDE SEQUENCE</scope>
</reference>
<feature type="region of interest" description="Disordered" evidence="1">
    <location>
        <begin position="343"/>
        <end position="372"/>
    </location>
</feature>
<dbReference type="Pfam" id="PF00078">
    <property type="entry name" value="RVT_1"/>
    <property type="match status" value="1"/>
</dbReference>
<dbReference type="Gene3D" id="3.30.70.270">
    <property type="match status" value="2"/>
</dbReference>
<evidence type="ECO:0000259" key="2">
    <source>
        <dbReference type="Pfam" id="PF00078"/>
    </source>
</evidence>
<dbReference type="GO" id="GO:0003964">
    <property type="term" value="F:RNA-directed DNA polymerase activity"/>
    <property type="evidence" value="ECO:0007669"/>
    <property type="project" value="UniProtKB-KW"/>
</dbReference>
<dbReference type="Gene3D" id="2.40.70.10">
    <property type="entry name" value="Acid Proteases"/>
    <property type="match status" value="1"/>
</dbReference>
<dbReference type="InterPro" id="IPR000477">
    <property type="entry name" value="RT_dom"/>
</dbReference>
<dbReference type="InterPro" id="IPR053134">
    <property type="entry name" value="RNA-dir_DNA_polymerase"/>
</dbReference>
<name>A0ABQ4WUU9_9ASTR</name>
<feature type="domain" description="Reverse transcriptase" evidence="2">
    <location>
        <begin position="588"/>
        <end position="664"/>
    </location>
</feature>
<evidence type="ECO:0000256" key="1">
    <source>
        <dbReference type="SAM" id="MobiDB-lite"/>
    </source>
</evidence>
<dbReference type="InterPro" id="IPR021109">
    <property type="entry name" value="Peptidase_aspartic_dom_sf"/>
</dbReference>
<dbReference type="CDD" id="cd01647">
    <property type="entry name" value="RT_LTR"/>
    <property type="match status" value="1"/>
</dbReference>
<accession>A0ABQ4WUU9</accession>
<feature type="compositionally biased region" description="Basic and acidic residues" evidence="1">
    <location>
        <begin position="363"/>
        <end position="372"/>
    </location>
</feature>
<gene>
    <name evidence="3" type="ORF">Tco_0651460</name>
</gene>
<sequence>MVKEPSNPFAVVFQTNKANIVWIVAEKCRRVAEKTKLLLQKDRNEWMIRMGRRRGVDLSSIDLVPLPINPTYSGYGDERVRAIKELHEKVKLKIEKQNHKQCYVPMIAYVNAMRSMNANSIRTSIHASGRIGDQDGQGGDRGRKAHLLEDKQIPSVGVFVELLEEIHVTWAQLKKKRTRLQLYTKSDEENSHTMAGDGVMVFAKGVDEVLDFSMVIAQQLQNLLPTITAQVGNHAGNFQGDVRNVIVNNGRGGCSYKECLACNPKNYDGNGGAIAYTRWTEKIESEDFKALMIEEFYLNNEMQKLEIEFWSHMMVGAGHAAYIGRFHELARLVPHLVTPENKRIERNGSLRKNIKKRGSGGEPSRDGNVKDDNKALCQGLQVRPRIVNPLNFRNLKIACGACFECGGTDHYQATCPRLNRALEQGGNHPNQAMDIKGGQGRGNNGNLARGRAFVMGAEKARQDLNIVTESSKLGFSYEIEIASGQLIEINKVIRGCKLEIEGHTFDIDVIPFGHGSFDVIVRMDWLSRHKAEIVCHEKVFIIPLPHGEMIRVLGEWPEEKVRHLKSVKAKEQRLKDIVIIRNFSGIDGSFRMCIDYSELNKLTIKNRYPLPRIYDLFDQLQGSQYFSKIDLQSGYHQLRVHEDDILKTAFRTRYGHFKFTVMPFSMMNVTTIYSKTKEEHETHLGLILELLKKEKLYVKLSKCEFWLQEVQFLRHVINGDGILVDPNKIEAVKNWKAPRTPSKGEEQERAFQNLKDTLCNAPVLALLDGPEDFAIYCAAQNEAFEAINALAEILRGLDEQMERRSDEALCVPFEALCRRKCRLPILWAEIGEGQLIGPEIMQETTEKILQIKDRLKAARDHQKSYADKRRKPLEFSEGDHVLLKVSLSTKTTSRAKWLNFVEDPVEILEREIKKLKKSRILIVKVRWNSKRGLEFTWERED</sequence>
<reference evidence="3" key="2">
    <citation type="submission" date="2022-01" db="EMBL/GenBank/DDBJ databases">
        <authorList>
            <person name="Yamashiro T."/>
            <person name="Shiraishi A."/>
            <person name="Satake H."/>
            <person name="Nakayama K."/>
        </authorList>
    </citation>
    <scope>NUCLEOTIDE SEQUENCE</scope>
</reference>
<keyword evidence="3" id="KW-0808">Transferase</keyword>
<dbReference type="InterPro" id="IPR043128">
    <property type="entry name" value="Rev_trsase/Diguanyl_cyclase"/>
</dbReference>
<evidence type="ECO:0000313" key="4">
    <source>
        <dbReference type="Proteomes" id="UP001151760"/>
    </source>
</evidence>
<dbReference type="EMBL" id="BQNB010008952">
    <property type="protein sequence ID" value="GJS56676.1"/>
    <property type="molecule type" value="Genomic_DNA"/>
</dbReference>
<evidence type="ECO:0000313" key="3">
    <source>
        <dbReference type="EMBL" id="GJS56676.1"/>
    </source>
</evidence>
<dbReference type="PANTHER" id="PTHR24559:SF444">
    <property type="entry name" value="REVERSE TRANSCRIPTASE DOMAIN-CONTAINING PROTEIN"/>
    <property type="match status" value="1"/>
</dbReference>
<organism evidence="3 4">
    <name type="scientific">Tanacetum coccineum</name>
    <dbReference type="NCBI Taxonomy" id="301880"/>
    <lineage>
        <taxon>Eukaryota</taxon>
        <taxon>Viridiplantae</taxon>
        <taxon>Streptophyta</taxon>
        <taxon>Embryophyta</taxon>
        <taxon>Tracheophyta</taxon>
        <taxon>Spermatophyta</taxon>
        <taxon>Magnoliopsida</taxon>
        <taxon>eudicotyledons</taxon>
        <taxon>Gunneridae</taxon>
        <taxon>Pentapetalae</taxon>
        <taxon>asterids</taxon>
        <taxon>campanulids</taxon>
        <taxon>Asterales</taxon>
        <taxon>Asteraceae</taxon>
        <taxon>Asteroideae</taxon>
        <taxon>Anthemideae</taxon>
        <taxon>Anthemidinae</taxon>
        <taxon>Tanacetum</taxon>
    </lineage>
</organism>
<dbReference type="Proteomes" id="UP001151760">
    <property type="component" value="Unassembled WGS sequence"/>
</dbReference>
<dbReference type="Gene3D" id="3.10.10.10">
    <property type="entry name" value="HIV Type 1 Reverse Transcriptase, subunit A, domain 1"/>
    <property type="match status" value="1"/>
</dbReference>
<keyword evidence="3" id="KW-0695">RNA-directed DNA polymerase</keyword>
<dbReference type="InterPro" id="IPR043502">
    <property type="entry name" value="DNA/RNA_pol_sf"/>
</dbReference>
<comment type="caution">
    <text evidence="3">The sequence shown here is derived from an EMBL/GenBank/DDBJ whole genome shotgun (WGS) entry which is preliminary data.</text>
</comment>
<protein>
    <submittedName>
        <fullName evidence="3">Reverse transcriptase domain-containing protein</fullName>
    </submittedName>
</protein>
<dbReference type="PANTHER" id="PTHR24559">
    <property type="entry name" value="TRANSPOSON TY3-I GAG-POL POLYPROTEIN"/>
    <property type="match status" value="1"/>
</dbReference>
<dbReference type="Pfam" id="PF08284">
    <property type="entry name" value="RVP_2"/>
    <property type="match status" value="1"/>
</dbReference>
<dbReference type="SUPFAM" id="SSF56672">
    <property type="entry name" value="DNA/RNA polymerases"/>
    <property type="match status" value="1"/>
</dbReference>
<keyword evidence="3" id="KW-0548">Nucleotidyltransferase</keyword>